<dbReference type="InterPro" id="IPR029062">
    <property type="entry name" value="Class_I_gatase-like"/>
</dbReference>
<dbReference type="InterPro" id="IPR013529">
    <property type="entry name" value="Glyco_hydro_42_N"/>
</dbReference>
<sequence length="870" mass="97959">MTLLCSCVAVADAPTGTLRLPASTLDRSGPVTVVYDLGERFSGHATLRLRWTDSLGRRVADRTLSAELTDATRIPFDIDMTHALAMKNHLRVDVSLSGRRGGVRLEGERESAEADFVARPPFTGWKDYIIMMWHPYPADLLPALKRLGINAGQYSGRLEAAPDFLIDNNVRWYSESLVPRFYAEYHRWRRNQPKDLSFTRAKQEYQENPDSLDAFKRHPGLEDPVWRQRVHDRSRAMAKRNAPYRPYFYSLSDEPGIAELAAQWDFDFSESSLAGMRSWLRSQYHSLAALNAEWGMDFPSWDRVMPMTTRQAMTKQDHNFAAWADFKAWMDVSFAGALKMGADAVREGDPDAFVGFGGSQMPGWGGYDYARLTKAVTAIEIYDIGRSVDIVHSLDPSIPILGTGFSSGRWEKHRVWHELLHGNRGLILWDPDRRYVQPDGQPTKAGLRSGRYYNEIRDGTGALIINSPVVNDPIAVHYSQPSLRTQWLLERRADSDGDDTAWMRRGAKYERTHNLFMRLRESWANLIEDQGLQHRFVSYQQLEQGELRKRGYRVLILPQSSSLSPAEATAIRDFVTAGGVAIASGMPGTYDEHSRKRATSVLKDMFGPKPAPAEPSPTTDTQNQPAMHVRRIGQGKAILLGMDIASYLQRRLTGDEAAMHRTIEQLLRANDIRPRFAVEDDNGHAVVGIDTHVLANGRVRIISLQSNPQLRVDELGPPDFQSNKRFETPIRVRLRLPTSMYVYDIRARTELGRRNDLALTVDPYEPTLLAVSDTPLPGMQVTAPARARRGSIVEVGMRTAPTQADVNVFHVTVRNPQGERMLAYSGNVIVRAGGGRKRIPLALNDPTGTWRVTVHDLLSGQTVTRRLDVE</sequence>
<organism evidence="4 5">
    <name type="scientific">Salinisphaera aquimarina</name>
    <dbReference type="NCBI Taxonomy" id="2094031"/>
    <lineage>
        <taxon>Bacteria</taxon>
        <taxon>Pseudomonadati</taxon>
        <taxon>Pseudomonadota</taxon>
        <taxon>Gammaproteobacteria</taxon>
        <taxon>Salinisphaerales</taxon>
        <taxon>Salinisphaeraceae</taxon>
        <taxon>Salinisphaera</taxon>
    </lineage>
</organism>
<name>A0ABV7EM45_9GAMM</name>
<dbReference type="SUPFAM" id="SSF52317">
    <property type="entry name" value="Class I glutamine amidotransferase-like"/>
    <property type="match status" value="1"/>
</dbReference>
<dbReference type="Proteomes" id="UP001595462">
    <property type="component" value="Unassembled WGS sequence"/>
</dbReference>
<dbReference type="PANTHER" id="PTHR36447">
    <property type="entry name" value="BETA-GALACTOSIDASE GANA"/>
    <property type="match status" value="1"/>
</dbReference>
<gene>
    <name evidence="4" type="ORF">ACFOSU_07730</name>
</gene>
<dbReference type="RefSeq" id="WP_380688131.1">
    <property type="nucleotide sequence ID" value="NZ_JBHRSS010000003.1"/>
</dbReference>
<reference evidence="5" key="1">
    <citation type="journal article" date="2019" name="Int. J. Syst. Evol. Microbiol.">
        <title>The Global Catalogue of Microorganisms (GCM) 10K type strain sequencing project: providing services to taxonomists for standard genome sequencing and annotation.</title>
        <authorList>
            <consortium name="The Broad Institute Genomics Platform"/>
            <consortium name="The Broad Institute Genome Sequencing Center for Infectious Disease"/>
            <person name="Wu L."/>
            <person name="Ma J."/>
        </authorList>
    </citation>
    <scope>NUCLEOTIDE SEQUENCE [LARGE SCALE GENOMIC DNA]</scope>
    <source>
        <strain evidence="5">KCTC 52640</strain>
    </source>
</reference>
<dbReference type="CDD" id="cd03143">
    <property type="entry name" value="A4_beta-galactosidase_middle_domain"/>
    <property type="match status" value="1"/>
</dbReference>
<evidence type="ECO:0000259" key="3">
    <source>
        <dbReference type="Pfam" id="PF02449"/>
    </source>
</evidence>
<evidence type="ECO:0000313" key="5">
    <source>
        <dbReference type="Proteomes" id="UP001595462"/>
    </source>
</evidence>
<dbReference type="Gene3D" id="3.20.20.80">
    <property type="entry name" value="Glycosidases"/>
    <property type="match status" value="1"/>
</dbReference>
<comment type="caution">
    <text evidence="4">The sequence shown here is derived from an EMBL/GenBank/DDBJ whole genome shotgun (WGS) entry which is preliminary data.</text>
</comment>
<dbReference type="EC" id="3.2.1.23" evidence="4"/>
<keyword evidence="5" id="KW-1185">Reference proteome</keyword>
<dbReference type="Pfam" id="PF02449">
    <property type="entry name" value="Glyco_hydro_42"/>
    <property type="match status" value="1"/>
</dbReference>
<keyword evidence="1 4" id="KW-0378">Hydrolase</keyword>
<dbReference type="PANTHER" id="PTHR36447:SF1">
    <property type="entry name" value="BETA-GALACTOSIDASE GANA"/>
    <property type="match status" value="1"/>
</dbReference>
<dbReference type="InterPro" id="IPR003476">
    <property type="entry name" value="Glyco_hydro_42"/>
</dbReference>
<dbReference type="InterPro" id="IPR017853">
    <property type="entry name" value="GH"/>
</dbReference>
<dbReference type="Gene3D" id="3.40.50.880">
    <property type="match status" value="1"/>
</dbReference>
<evidence type="ECO:0000256" key="2">
    <source>
        <dbReference type="ARBA" id="ARBA00023295"/>
    </source>
</evidence>
<dbReference type="SUPFAM" id="SSF51445">
    <property type="entry name" value="(Trans)glycosidases"/>
    <property type="match status" value="1"/>
</dbReference>
<feature type="domain" description="Glycoside hydrolase family 42 N-terminal" evidence="3">
    <location>
        <begin position="221"/>
        <end position="376"/>
    </location>
</feature>
<dbReference type="EMBL" id="JBHRSS010000003">
    <property type="protein sequence ID" value="MFC3103778.1"/>
    <property type="molecule type" value="Genomic_DNA"/>
</dbReference>
<keyword evidence="2 4" id="KW-0326">Glycosidase</keyword>
<evidence type="ECO:0000256" key="1">
    <source>
        <dbReference type="ARBA" id="ARBA00022801"/>
    </source>
</evidence>
<accession>A0ABV7EM45</accession>
<dbReference type="GO" id="GO:0004565">
    <property type="term" value="F:beta-galactosidase activity"/>
    <property type="evidence" value="ECO:0007669"/>
    <property type="project" value="UniProtKB-EC"/>
</dbReference>
<evidence type="ECO:0000313" key="4">
    <source>
        <dbReference type="EMBL" id="MFC3103778.1"/>
    </source>
</evidence>
<proteinExistence type="predicted"/>
<protein>
    <submittedName>
        <fullName evidence="4">Beta-galactosidase</fullName>
        <ecNumber evidence="4">3.2.1.23</ecNumber>
    </submittedName>
</protein>